<name>A0A1Q8E8E7_9STRE</name>
<evidence type="ECO:0000313" key="8">
    <source>
        <dbReference type="Proteomes" id="UP000186890"/>
    </source>
</evidence>
<reference evidence="8" key="1">
    <citation type="submission" date="2016-12" db="EMBL/GenBank/DDBJ databases">
        <authorList>
            <person name="Gulvik C.A."/>
        </authorList>
    </citation>
    <scope>NUCLEOTIDE SEQUENCE [LARGE SCALE GENOMIC DNA]</scope>
    <source>
        <strain evidence="8">NED12-00049-6B</strain>
    </source>
</reference>
<evidence type="ECO:0000256" key="2">
    <source>
        <dbReference type="ARBA" id="ARBA00022553"/>
    </source>
</evidence>
<keyword evidence="2" id="KW-0597">Phosphoprotein</keyword>
<dbReference type="PANTHER" id="PTHR47738:SF2">
    <property type="entry name" value="PTS SYSTEM FRUCTOSE-LIKE EIIA COMPONENT"/>
    <property type="match status" value="1"/>
</dbReference>
<evidence type="ECO:0000259" key="6">
    <source>
        <dbReference type="PROSITE" id="PS51094"/>
    </source>
</evidence>
<gene>
    <name evidence="7" type="ORF">BU202_03500</name>
</gene>
<evidence type="ECO:0000256" key="1">
    <source>
        <dbReference type="ARBA" id="ARBA00022448"/>
    </source>
</evidence>
<dbReference type="Proteomes" id="UP000186890">
    <property type="component" value="Unassembled WGS sequence"/>
</dbReference>
<dbReference type="InterPro" id="IPR004715">
    <property type="entry name" value="PTS_IIA_fruc"/>
</dbReference>
<organism evidence="7 8">
    <name type="scientific">Streptococcus cuniculi</name>
    <dbReference type="NCBI Taxonomy" id="1432788"/>
    <lineage>
        <taxon>Bacteria</taxon>
        <taxon>Bacillati</taxon>
        <taxon>Bacillota</taxon>
        <taxon>Bacilli</taxon>
        <taxon>Lactobacillales</taxon>
        <taxon>Streptococcaceae</taxon>
        <taxon>Streptococcus</taxon>
    </lineage>
</organism>
<dbReference type="GO" id="GO:0016020">
    <property type="term" value="C:membrane"/>
    <property type="evidence" value="ECO:0007669"/>
    <property type="project" value="InterPro"/>
</dbReference>
<evidence type="ECO:0000256" key="4">
    <source>
        <dbReference type="ARBA" id="ARBA00022679"/>
    </source>
</evidence>
<proteinExistence type="predicted"/>
<sequence length="152" mass="17226">MKEHSILHEELIFMDEELATKKGVIQAITDQAHQLGYVTDATIFMDAVLAREEEVPTAIGYGIAIPHGKTDAVAKPFIAFLRTRAPFEWTQGHEEAVQLIFLIGVPQMGTEKLHLRFISQVSKKLLDEDFRHQLLSIGNKTTLFERLRSIDI</sequence>
<keyword evidence="3 7" id="KW-0762">Sugar transport</keyword>
<evidence type="ECO:0000256" key="5">
    <source>
        <dbReference type="ARBA" id="ARBA00022683"/>
    </source>
</evidence>
<dbReference type="Gene3D" id="3.40.930.10">
    <property type="entry name" value="Mannitol-specific EII, Chain A"/>
    <property type="match status" value="1"/>
</dbReference>
<keyword evidence="5" id="KW-0598">Phosphotransferase system</keyword>
<dbReference type="CDD" id="cd00211">
    <property type="entry name" value="PTS_IIA_fru"/>
    <property type="match status" value="1"/>
</dbReference>
<dbReference type="GO" id="GO:0008982">
    <property type="term" value="F:protein-N(PI)-phosphohistidine-sugar phosphotransferase activity"/>
    <property type="evidence" value="ECO:0007669"/>
    <property type="project" value="InterPro"/>
</dbReference>
<dbReference type="EMBL" id="MSJM01000003">
    <property type="protein sequence ID" value="OLF48070.1"/>
    <property type="molecule type" value="Genomic_DNA"/>
</dbReference>
<accession>A0A1Q8E8E7</accession>
<evidence type="ECO:0000313" key="7">
    <source>
        <dbReference type="EMBL" id="OLF48070.1"/>
    </source>
</evidence>
<dbReference type="NCBIfam" id="TIGR00848">
    <property type="entry name" value="fruA"/>
    <property type="match status" value="1"/>
</dbReference>
<dbReference type="InterPro" id="IPR016152">
    <property type="entry name" value="PTrfase/Anion_transptr"/>
</dbReference>
<dbReference type="OrthoDB" id="95460at2"/>
<dbReference type="InterPro" id="IPR002178">
    <property type="entry name" value="PTS_EIIA_type-2_dom"/>
</dbReference>
<dbReference type="PANTHER" id="PTHR47738">
    <property type="entry name" value="PTS SYSTEM FRUCTOSE-LIKE EIIA COMPONENT-RELATED"/>
    <property type="match status" value="1"/>
</dbReference>
<dbReference type="GO" id="GO:0009401">
    <property type="term" value="P:phosphoenolpyruvate-dependent sugar phosphotransferase system"/>
    <property type="evidence" value="ECO:0007669"/>
    <property type="project" value="UniProtKB-KW"/>
</dbReference>
<keyword evidence="4" id="KW-0808">Transferase</keyword>
<dbReference type="SUPFAM" id="SSF55804">
    <property type="entry name" value="Phoshotransferase/anion transport protein"/>
    <property type="match status" value="1"/>
</dbReference>
<dbReference type="RefSeq" id="WP_075104423.1">
    <property type="nucleotide sequence ID" value="NZ_MSJM01000003.1"/>
</dbReference>
<protein>
    <submittedName>
        <fullName evidence="7">PTS sugar transporter</fullName>
    </submittedName>
</protein>
<dbReference type="AlphaFoldDB" id="A0A1Q8E8E7"/>
<evidence type="ECO:0000256" key="3">
    <source>
        <dbReference type="ARBA" id="ARBA00022597"/>
    </source>
</evidence>
<dbReference type="InterPro" id="IPR051541">
    <property type="entry name" value="PTS_SugarTrans_NitroReg"/>
</dbReference>
<comment type="caution">
    <text evidence="7">The sequence shown here is derived from an EMBL/GenBank/DDBJ whole genome shotgun (WGS) entry which is preliminary data.</text>
</comment>
<feature type="domain" description="PTS EIIA type-2" evidence="6">
    <location>
        <begin position="5"/>
        <end position="150"/>
    </location>
</feature>
<keyword evidence="1" id="KW-0813">Transport</keyword>
<dbReference type="PROSITE" id="PS00372">
    <property type="entry name" value="PTS_EIIA_TYPE_2_HIS"/>
    <property type="match status" value="1"/>
</dbReference>
<keyword evidence="8" id="KW-1185">Reference proteome</keyword>
<dbReference type="PROSITE" id="PS51094">
    <property type="entry name" value="PTS_EIIA_TYPE_2"/>
    <property type="match status" value="1"/>
</dbReference>
<dbReference type="Pfam" id="PF00359">
    <property type="entry name" value="PTS_EIIA_2"/>
    <property type="match status" value="1"/>
</dbReference>